<name>A0A286FIT6_9BACT</name>
<evidence type="ECO:0000256" key="1">
    <source>
        <dbReference type="SAM" id="Phobius"/>
    </source>
</evidence>
<protein>
    <submittedName>
        <fullName evidence="2">Uncharacterized protein</fullName>
    </submittedName>
</protein>
<accession>A0A286FIT6</accession>
<feature type="transmembrane region" description="Helical" evidence="1">
    <location>
        <begin position="20"/>
        <end position="43"/>
    </location>
</feature>
<sequence>MPYALHPLPFAQYTMRFIRYLIILLALLFWGGGLSSTVSHWLYQVGIIVDDYRFGDLYRLSALPQFKEPKPVCSPSNRSSDTASTHLYLIGDSFSEPERLSQDDFRVSHFQRVAWDFRQRAQLDPTKRNVLLIESIERHVREHFAGNVQEFVVEKDTSRLPTLRLPVWQRLSNEFHRSDVEERLESTLFSHDWAFWFKELKASLTLNWFDRESASVSLSKDKRHVFIRSDTDTNKTLNSSFSRLTDEEVNTLVDSVNSVANRYRQLGFDAVYLSLIPNKASTLEPERAVYNHLIERIQSNPALQVPFIDTYEAYKKSPVPPFLKSDTHWSCEGRALWLDLVRQKAQI</sequence>
<keyword evidence="1" id="KW-1133">Transmembrane helix</keyword>
<evidence type="ECO:0000313" key="2">
    <source>
        <dbReference type="EMBL" id="SOD83133.1"/>
    </source>
</evidence>
<evidence type="ECO:0000313" key="3">
    <source>
        <dbReference type="Proteomes" id="UP000219452"/>
    </source>
</evidence>
<dbReference type="AlphaFoldDB" id="A0A286FIT6"/>
<dbReference type="EMBL" id="OCNH01000001">
    <property type="protein sequence ID" value="SOD83133.1"/>
    <property type="molecule type" value="Genomic_DNA"/>
</dbReference>
<keyword evidence="1" id="KW-0472">Membrane</keyword>
<dbReference type="RefSeq" id="WP_317042392.1">
    <property type="nucleotide sequence ID" value="NZ_OCNH01000001.1"/>
</dbReference>
<reference evidence="3" key="1">
    <citation type="submission" date="2017-09" db="EMBL/GenBank/DDBJ databases">
        <authorList>
            <person name="Varghese N."/>
            <person name="Submissions S."/>
        </authorList>
    </citation>
    <scope>NUCLEOTIDE SEQUENCE [LARGE SCALE GENOMIC DNA]</scope>
    <source>
        <strain evidence="3">DSM 29961</strain>
    </source>
</reference>
<keyword evidence="1" id="KW-0812">Transmembrane</keyword>
<gene>
    <name evidence="2" type="ORF">SAMN06269250_2374</name>
</gene>
<keyword evidence="3" id="KW-1185">Reference proteome</keyword>
<dbReference type="Proteomes" id="UP000219452">
    <property type="component" value="Unassembled WGS sequence"/>
</dbReference>
<proteinExistence type="predicted"/>
<organism evidence="2 3">
    <name type="scientific">Spirosoma fluviale</name>
    <dbReference type="NCBI Taxonomy" id="1597977"/>
    <lineage>
        <taxon>Bacteria</taxon>
        <taxon>Pseudomonadati</taxon>
        <taxon>Bacteroidota</taxon>
        <taxon>Cytophagia</taxon>
        <taxon>Cytophagales</taxon>
        <taxon>Cytophagaceae</taxon>
        <taxon>Spirosoma</taxon>
    </lineage>
</organism>